<dbReference type="Proteomes" id="UP000323426">
    <property type="component" value="Unassembled WGS sequence"/>
</dbReference>
<organism evidence="1 2">
    <name type="scientific">Adhaeribacter rhizoryzae</name>
    <dbReference type="NCBI Taxonomy" id="2607907"/>
    <lineage>
        <taxon>Bacteria</taxon>
        <taxon>Pseudomonadati</taxon>
        <taxon>Bacteroidota</taxon>
        <taxon>Cytophagia</taxon>
        <taxon>Cytophagales</taxon>
        <taxon>Hymenobacteraceae</taxon>
        <taxon>Adhaeribacter</taxon>
    </lineage>
</organism>
<name>A0A5M6DPC6_9BACT</name>
<keyword evidence="2" id="KW-1185">Reference proteome</keyword>
<evidence type="ECO:0000313" key="1">
    <source>
        <dbReference type="EMBL" id="KAA5549347.1"/>
    </source>
</evidence>
<proteinExistence type="predicted"/>
<dbReference type="EMBL" id="VWSF01000001">
    <property type="protein sequence ID" value="KAA5549347.1"/>
    <property type="molecule type" value="Genomic_DNA"/>
</dbReference>
<sequence>MHVHIPFKSFFLFCVFCVLLLGLNQKAQATHIRAGEIIAKSMADSLGDPFLYRFKLITFTDFALTNADNPTATMFFGTGDKQTVDRHERRQVRSDTYRSVYYFFYRFPGPGSYTVTYTEVNRAIRVMNIGNSENQSELLRTTITIDPFIGQNTSPELKVPPLDYASCNQPFVHNPGAYDRDGDKLIFKFVPPQRNTSGDQNNPVAGPVADYRVLNDPSFGCSAAPNGGPSTLTIDPNTGQITWNSPCQQGDYNVAFVVEEYRNGRKIGETLRDMQIRVRCGQNKRPILQVPRDTCVIAGSSVTGIVRASDPDNNPLTLEAFSGILPPATFRVNGNTGTFNWNTVCGDVQAEPYQVVFKVTDNPGPNELPLTDLQPWNIRVIGPAPENFEVTPIGRNITLNWDSYTCQNASKIYIYRREGNSNFVPGPCETGVPESAGFTKIGEVNANVTTYTDNGGATGLKRGVTYCYVIYAVFPSPKGGESIATLPVCTMLENNMPVLTHVTVQTTDPTNGSILVKWVKPIEGLQNLVRPLQYRLLRAAGGSDNFTEVFRTNNIDETSFLDTNISTSAGAGDVKWIYKLEFYHNPGGTSEMVDTAVTATSVQLKATTQTSTVSLAWTYTVPWDNSKRPHYIYRKMANGAYELIDSTSATTTRGEYVDRGTFKNTPLKQGVQYCYYVTTNGTYNNPRLPDPLLNNSQEFCVTLRDTIPPCPPVLSIDPLDCDAFVKNPTTPPYQNVLTWVPNTSPECAQDIKYYTVYFRSQDTEEAQFDSINFTPNNITTFTHSNLQSFAGCYMVTATDSAGNESKPSNIVCKENCFFFQLPNIFTPNNDGKNDTFQPDPRSLFIRSIKFTAFSRWGEKVYEGADDPRINWQGVNNAGKKLADGVYYYLAEVEFITSNPQNAKKTYKGWVEIVR</sequence>
<dbReference type="InterPro" id="IPR013783">
    <property type="entry name" value="Ig-like_fold"/>
</dbReference>
<comment type="caution">
    <text evidence="1">The sequence shown here is derived from an EMBL/GenBank/DDBJ whole genome shotgun (WGS) entry which is preliminary data.</text>
</comment>
<accession>A0A5M6DPC6</accession>
<evidence type="ECO:0000313" key="2">
    <source>
        <dbReference type="Proteomes" id="UP000323426"/>
    </source>
</evidence>
<reference evidence="1 2" key="1">
    <citation type="submission" date="2019-09" db="EMBL/GenBank/DDBJ databases">
        <title>Genome sequence and assembly of Adhaeribacter sp.</title>
        <authorList>
            <person name="Chhetri G."/>
        </authorList>
    </citation>
    <scope>NUCLEOTIDE SEQUENCE [LARGE SCALE GENOMIC DNA]</scope>
    <source>
        <strain evidence="1 2">DK36</strain>
    </source>
</reference>
<dbReference type="Gene3D" id="2.60.40.10">
    <property type="entry name" value="Immunoglobulins"/>
    <property type="match status" value="2"/>
</dbReference>
<dbReference type="RefSeq" id="WP_150086343.1">
    <property type="nucleotide sequence ID" value="NZ_VWSF01000001.1"/>
</dbReference>
<protein>
    <submittedName>
        <fullName evidence="1">Gliding motility-associated C-terminal domain-containing protein</fullName>
    </submittedName>
</protein>
<dbReference type="Pfam" id="PF13585">
    <property type="entry name" value="CHU_C"/>
    <property type="match status" value="1"/>
</dbReference>
<gene>
    <name evidence="1" type="ORF">F0145_01785</name>
</gene>
<dbReference type="AlphaFoldDB" id="A0A5M6DPC6"/>
<dbReference type="InterPro" id="IPR036116">
    <property type="entry name" value="FN3_sf"/>
</dbReference>
<dbReference type="SUPFAM" id="SSF49265">
    <property type="entry name" value="Fibronectin type III"/>
    <property type="match status" value="2"/>
</dbReference>